<proteinExistence type="predicted"/>
<feature type="chain" id="PRO_5017247940" evidence="2">
    <location>
        <begin position="17"/>
        <end position="69"/>
    </location>
</feature>
<feature type="region of interest" description="Disordered" evidence="1">
    <location>
        <begin position="49"/>
        <end position="69"/>
    </location>
</feature>
<sequence length="69" mass="7673">MAEMLSTLLSIEVAVASLLASSKDIHGYITQRDVTATWLSKQLLLEGHQANSTNHQPQHRESTVQHAMF</sequence>
<accession>A0A395IHT9</accession>
<dbReference type="AlphaFoldDB" id="A0A395IHT9"/>
<dbReference type="EMBL" id="QKRW01000048">
    <property type="protein sequence ID" value="RAL59790.1"/>
    <property type="molecule type" value="Genomic_DNA"/>
</dbReference>
<evidence type="ECO:0000256" key="1">
    <source>
        <dbReference type="SAM" id="MobiDB-lite"/>
    </source>
</evidence>
<reference evidence="3 4" key="1">
    <citation type="submission" date="2018-06" db="EMBL/GenBank/DDBJ databases">
        <title>Genome Sequence of the Brown Rot Fungal Pathogen Monilinia fructigena.</title>
        <authorList>
            <person name="Landi L."/>
            <person name="De Miccolis Angelini R.M."/>
            <person name="Pollastro S."/>
            <person name="Abate D."/>
            <person name="Faretra F."/>
            <person name="Romanazzi G."/>
        </authorList>
    </citation>
    <scope>NUCLEOTIDE SEQUENCE [LARGE SCALE GENOMIC DNA]</scope>
    <source>
        <strain evidence="3 4">Mfrg269</strain>
    </source>
</reference>
<evidence type="ECO:0000313" key="4">
    <source>
        <dbReference type="Proteomes" id="UP000249056"/>
    </source>
</evidence>
<dbReference type="OrthoDB" id="10557427at2759"/>
<keyword evidence="4" id="KW-1185">Reference proteome</keyword>
<comment type="caution">
    <text evidence="3">The sequence shown here is derived from an EMBL/GenBank/DDBJ whole genome shotgun (WGS) entry which is preliminary data.</text>
</comment>
<protein>
    <submittedName>
        <fullName evidence="3">Uncharacterized protein</fullName>
    </submittedName>
</protein>
<organism evidence="3 4">
    <name type="scientific">Monilinia fructigena</name>
    <dbReference type="NCBI Taxonomy" id="38457"/>
    <lineage>
        <taxon>Eukaryota</taxon>
        <taxon>Fungi</taxon>
        <taxon>Dikarya</taxon>
        <taxon>Ascomycota</taxon>
        <taxon>Pezizomycotina</taxon>
        <taxon>Leotiomycetes</taxon>
        <taxon>Helotiales</taxon>
        <taxon>Sclerotiniaceae</taxon>
        <taxon>Monilinia</taxon>
    </lineage>
</organism>
<gene>
    <name evidence="3" type="ORF">DID88_000419</name>
</gene>
<name>A0A395IHT9_9HELO</name>
<feature type="signal peptide" evidence="2">
    <location>
        <begin position="1"/>
        <end position="16"/>
    </location>
</feature>
<keyword evidence="2" id="KW-0732">Signal</keyword>
<evidence type="ECO:0000313" key="3">
    <source>
        <dbReference type="EMBL" id="RAL59790.1"/>
    </source>
</evidence>
<dbReference type="Proteomes" id="UP000249056">
    <property type="component" value="Unassembled WGS sequence"/>
</dbReference>
<evidence type="ECO:0000256" key="2">
    <source>
        <dbReference type="SAM" id="SignalP"/>
    </source>
</evidence>